<accession>A0A6I6F872</accession>
<proteinExistence type="inferred from homology"/>
<comment type="similarity">
    <text evidence="1">Belongs to the FAH family.</text>
</comment>
<dbReference type="AlphaFoldDB" id="A0A6I6F872"/>
<dbReference type="EMBL" id="CP046522">
    <property type="protein sequence ID" value="QGU93925.1"/>
    <property type="molecule type" value="Genomic_DNA"/>
</dbReference>
<dbReference type="FunFam" id="3.90.850.10:FF:000002">
    <property type="entry name" value="2-hydroxyhepta-2,4-diene-1,7-dioate isomerase"/>
    <property type="match status" value="1"/>
</dbReference>
<keyword evidence="5" id="KW-1185">Reference proteome</keyword>
<gene>
    <name evidence="4" type="ORF">GOM49_01180</name>
</gene>
<dbReference type="GO" id="GO:0016787">
    <property type="term" value="F:hydrolase activity"/>
    <property type="evidence" value="ECO:0007669"/>
    <property type="project" value="UniProtKB-KW"/>
</dbReference>
<dbReference type="GO" id="GO:0019752">
    <property type="term" value="P:carboxylic acid metabolic process"/>
    <property type="evidence" value="ECO:0007669"/>
    <property type="project" value="UniProtKB-ARBA"/>
</dbReference>
<dbReference type="InterPro" id="IPR036663">
    <property type="entry name" value="Fumarylacetoacetase_C_sf"/>
</dbReference>
<dbReference type="GO" id="GO:0046872">
    <property type="term" value="F:metal ion binding"/>
    <property type="evidence" value="ECO:0007669"/>
    <property type="project" value="UniProtKB-KW"/>
</dbReference>
<keyword evidence="2" id="KW-0479">Metal-binding</keyword>
<dbReference type="GO" id="GO:0016853">
    <property type="term" value="F:isomerase activity"/>
    <property type="evidence" value="ECO:0007669"/>
    <property type="project" value="UniProtKB-ARBA"/>
</dbReference>
<reference evidence="4 5" key="1">
    <citation type="submission" date="2019-12" db="EMBL/GenBank/DDBJ databases">
        <title>Genome sequenceing of Clostridium bovifaecis.</title>
        <authorList>
            <person name="Yao Y."/>
        </authorList>
    </citation>
    <scope>NUCLEOTIDE SEQUENCE [LARGE SCALE GENOMIC DNA]</scope>
    <source>
        <strain evidence="4 5">BXX</strain>
    </source>
</reference>
<sequence>MRFINFKASEEERLGVLSQDGTLAIELSSIKLSKSFVDMNDLIKNISDCDLEVIKSTLSENTRRSFAAYPIDEIKLCSPIKRPIHDIICVGVNYKAHLEEAKAGFDKNSFNKTNKTVYFSKRAAEAIGPDDTIISHADIDEQLDYEVELAVIIGRRGVNIPKEQAEDYIFGYTVINDISARQLQQQHNQWYRGKSLDTFTALGPAIIYKSEIPFPVELNIYSRVNGELRQNSNTKHFIADIPSIIAEISNGITLEPGDIIATGTPSGVGLGFNPPRYMKSGDTVECEIEKIGVLRNIVK</sequence>
<evidence type="ECO:0000259" key="3">
    <source>
        <dbReference type="Pfam" id="PF01557"/>
    </source>
</evidence>
<organism evidence="4 5">
    <name type="scientific">Clostridium bovifaecis</name>
    <dbReference type="NCBI Taxonomy" id="2184719"/>
    <lineage>
        <taxon>Bacteria</taxon>
        <taxon>Bacillati</taxon>
        <taxon>Bacillota</taxon>
        <taxon>Clostridia</taxon>
        <taxon>Eubacteriales</taxon>
        <taxon>Clostridiaceae</taxon>
        <taxon>Clostridium</taxon>
    </lineage>
</organism>
<dbReference type="Proteomes" id="UP000422764">
    <property type="component" value="Chromosome"/>
</dbReference>
<protein>
    <submittedName>
        <fullName evidence="4">Hydrolase</fullName>
    </submittedName>
</protein>
<dbReference type="Gene3D" id="3.90.850.10">
    <property type="entry name" value="Fumarylacetoacetase-like, C-terminal domain"/>
    <property type="match status" value="1"/>
</dbReference>
<evidence type="ECO:0000256" key="2">
    <source>
        <dbReference type="ARBA" id="ARBA00022723"/>
    </source>
</evidence>
<evidence type="ECO:0000313" key="5">
    <source>
        <dbReference type="Proteomes" id="UP000422764"/>
    </source>
</evidence>
<dbReference type="InterPro" id="IPR011234">
    <property type="entry name" value="Fumarylacetoacetase-like_C"/>
</dbReference>
<dbReference type="SUPFAM" id="SSF56529">
    <property type="entry name" value="FAH"/>
    <property type="match status" value="1"/>
</dbReference>
<dbReference type="PANTHER" id="PTHR42796">
    <property type="entry name" value="FUMARYLACETOACETATE HYDROLASE DOMAIN-CONTAINING PROTEIN 2A-RELATED"/>
    <property type="match status" value="1"/>
</dbReference>
<evidence type="ECO:0000256" key="1">
    <source>
        <dbReference type="ARBA" id="ARBA00010211"/>
    </source>
</evidence>
<dbReference type="InterPro" id="IPR051121">
    <property type="entry name" value="FAH"/>
</dbReference>
<evidence type="ECO:0000313" key="4">
    <source>
        <dbReference type="EMBL" id="QGU93925.1"/>
    </source>
</evidence>
<keyword evidence="4" id="KW-0378">Hydrolase</keyword>
<dbReference type="Pfam" id="PF01557">
    <property type="entry name" value="FAA_hydrolase"/>
    <property type="match status" value="1"/>
</dbReference>
<feature type="domain" description="Fumarylacetoacetase-like C-terminal" evidence="3">
    <location>
        <begin position="87"/>
        <end position="298"/>
    </location>
</feature>
<dbReference type="PANTHER" id="PTHR42796:SF4">
    <property type="entry name" value="FUMARYLACETOACETATE HYDROLASE DOMAIN-CONTAINING PROTEIN 2A"/>
    <property type="match status" value="1"/>
</dbReference>
<name>A0A6I6F872_9CLOT</name>